<gene>
    <name evidence="7" type="primary">yjiR_1</name>
    <name evidence="7" type="ORF">MAQ5080_01295</name>
</gene>
<dbReference type="Gene3D" id="1.10.10.10">
    <property type="entry name" value="Winged helix-like DNA-binding domain superfamily/Winged helix DNA-binding domain"/>
    <property type="match status" value="1"/>
</dbReference>
<evidence type="ECO:0000256" key="4">
    <source>
        <dbReference type="ARBA" id="ARBA00023125"/>
    </source>
</evidence>
<dbReference type="GO" id="GO:0003700">
    <property type="term" value="F:DNA-binding transcription factor activity"/>
    <property type="evidence" value="ECO:0007669"/>
    <property type="project" value="InterPro"/>
</dbReference>
<dbReference type="CDD" id="cd07377">
    <property type="entry name" value="WHTH_GntR"/>
    <property type="match status" value="1"/>
</dbReference>
<dbReference type="Pfam" id="PF00392">
    <property type="entry name" value="GntR"/>
    <property type="match status" value="1"/>
</dbReference>
<evidence type="ECO:0000256" key="1">
    <source>
        <dbReference type="ARBA" id="ARBA00005384"/>
    </source>
</evidence>
<dbReference type="InterPro" id="IPR036388">
    <property type="entry name" value="WH-like_DNA-bd_sf"/>
</dbReference>
<evidence type="ECO:0000259" key="6">
    <source>
        <dbReference type="PROSITE" id="PS50949"/>
    </source>
</evidence>
<dbReference type="PANTHER" id="PTHR46577">
    <property type="entry name" value="HTH-TYPE TRANSCRIPTIONAL REGULATORY PROTEIN GABR"/>
    <property type="match status" value="1"/>
</dbReference>
<keyword evidence="4" id="KW-0238">DNA-binding</keyword>
<evidence type="ECO:0000313" key="7">
    <source>
        <dbReference type="EMBL" id="SBS29116.1"/>
    </source>
</evidence>
<proteinExistence type="inferred from homology"/>
<evidence type="ECO:0000256" key="5">
    <source>
        <dbReference type="ARBA" id="ARBA00023163"/>
    </source>
</evidence>
<dbReference type="InterPro" id="IPR036390">
    <property type="entry name" value="WH_DNA-bd_sf"/>
</dbReference>
<name>A0A1A8TBX6_9GAMM</name>
<dbReference type="CDD" id="cd00609">
    <property type="entry name" value="AAT_like"/>
    <property type="match status" value="1"/>
</dbReference>
<dbReference type="PANTHER" id="PTHR46577:SF2">
    <property type="entry name" value="TRANSCRIPTIONAL REGULATORY PROTEIN"/>
    <property type="match status" value="1"/>
</dbReference>
<comment type="similarity">
    <text evidence="1">In the C-terminal section; belongs to the class-I pyridoxal-phosphate-dependent aminotransferase family.</text>
</comment>
<dbReference type="SUPFAM" id="SSF46785">
    <property type="entry name" value="Winged helix' DNA-binding domain"/>
    <property type="match status" value="1"/>
</dbReference>
<dbReference type="GO" id="GO:0003677">
    <property type="term" value="F:DNA binding"/>
    <property type="evidence" value="ECO:0007669"/>
    <property type="project" value="UniProtKB-KW"/>
</dbReference>
<dbReference type="EMBL" id="FLOC01000006">
    <property type="protein sequence ID" value="SBS29116.1"/>
    <property type="molecule type" value="Genomic_DNA"/>
</dbReference>
<reference evidence="7 8" key="1">
    <citation type="submission" date="2016-06" db="EMBL/GenBank/DDBJ databases">
        <authorList>
            <person name="Kjaerup R.B."/>
            <person name="Dalgaard T.S."/>
            <person name="Juul-Madsen H.R."/>
        </authorList>
    </citation>
    <scope>NUCLEOTIDE SEQUENCE [LARGE SCALE GENOMIC DNA]</scope>
    <source>
        <strain evidence="7 8">CECT 5080</strain>
    </source>
</reference>
<dbReference type="Proteomes" id="UP000092627">
    <property type="component" value="Unassembled WGS sequence"/>
</dbReference>
<keyword evidence="5" id="KW-0804">Transcription</keyword>
<dbReference type="InterPro" id="IPR015421">
    <property type="entry name" value="PyrdxlP-dep_Trfase_major"/>
</dbReference>
<dbReference type="SMART" id="SM00345">
    <property type="entry name" value="HTH_GNTR"/>
    <property type="match status" value="1"/>
</dbReference>
<dbReference type="InterPro" id="IPR051446">
    <property type="entry name" value="HTH_trans_reg/aminotransferase"/>
</dbReference>
<evidence type="ECO:0000313" key="8">
    <source>
        <dbReference type="Proteomes" id="UP000092627"/>
    </source>
</evidence>
<dbReference type="InterPro" id="IPR015422">
    <property type="entry name" value="PyrdxlP-dep_Trfase_small"/>
</dbReference>
<organism evidence="7 8">
    <name type="scientific">Marinomonas aquimarina</name>
    <dbReference type="NCBI Taxonomy" id="295068"/>
    <lineage>
        <taxon>Bacteria</taxon>
        <taxon>Pseudomonadati</taxon>
        <taxon>Pseudomonadota</taxon>
        <taxon>Gammaproteobacteria</taxon>
        <taxon>Oceanospirillales</taxon>
        <taxon>Oceanospirillaceae</taxon>
        <taxon>Marinomonas</taxon>
    </lineage>
</organism>
<dbReference type="SUPFAM" id="SSF53383">
    <property type="entry name" value="PLP-dependent transferases"/>
    <property type="match status" value="1"/>
</dbReference>
<sequence length="500" mass="55791">MVLGLLREQIQFLIKIRVQFKRLSFVREQINAMTLYESLAQSFIDDIVSERLPVGARLPALRQLAQQHGVSLTTAGKAYGYLEDRGWIYARPQAGYFVANRSQIAEFPPLSSHSLTPRDPSRFAPKKGYDSGLSGFAPLGTSLLAPALLPEMELTRTIKRVTQRASQSMFSYPEAQGLASLRQALAGHFRDNHFPFNADELVITNSSLDSVRSALECLSEPQDTIAVCSPCFSGLLDLLTTLKRHIIEIPVTHAGIDLEALETCFAQQKVSAALLSTTHLNPLGITLPAEQKQAIARLAAKYQLPIIEDDVYFELSHQKDKPLPAKYWDKDGYILWCSSISKTLAPGLRLGWCLPGRYFDQFYGHHSHTSMGINSLVQACIAEFILCGDYRNHINKVRPILQSQAHQYRQLLAEHLPASAQISAPQGGLVLWIRIPGLETDQLADEAQKIGVDIRRGSCFSTHPDYNDCLRINCGWPLYLEIDSDSAQAQLLRLCQLINH</sequence>
<dbReference type="GO" id="GO:0030170">
    <property type="term" value="F:pyridoxal phosphate binding"/>
    <property type="evidence" value="ECO:0007669"/>
    <property type="project" value="InterPro"/>
</dbReference>
<keyword evidence="2" id="KW-0663">Pyridoxal phosphate</keyword>
<feature type="domain" description="HTH gntR-type" evidence="6">
    <location>
        <begin position="33"/>
        <end position="101"/>
    </location>
</feature>
<keyword evidence="3" id="KW-0805">Transcription regulation</keyword>
<dbReference type="Gene3D" id="3.90.1150.10">
    <property type="entry name" value="Aspartate Aminotransferase, domain 1"/>
    <property type="match status" value="1"/>
</dbReference>
<dbReference type="AlphaFoldDB" id="A0A1A8TBX6"/>
<keyword evidence="8" id="KW-1185">Reference proteome</keyword>
<dbReference type="STRING" id="295068.MAQ5080_01295"/>
<dbReference type="InterPro" id="IPR004839">
    <property type="entry name" value="Aminotransferase_I/II_large"/>
</dbReference>
<dbReference type="Gene3D" id="3.40.640.10">
    <property type="entry name" value="Type I PLP-dependent aspartate aminotransferase-like (Major domain)"/>
    <property type="match status" value="1"/>
</dbReference>
<dbReference type="PROSITE" id="PS50949">
    <property type="entry name" value="HTH_GNTR"/>
    <property type="match status" value="1"/>
</dbReference>
<accession>A0A1A8TBX6</accession>
<dbReference type="InterPro" id="IPR000524">
    <property type="entry name" value="Tscrpt_reg_HTH_GntR"/>
</dbReference>
<dbReference type="InterPro" id="IPR015424">
    <property type="entry name" value="PyrdxlP-dep_Trfase"/>
</dbReference>
<dbReference type="Pfam" id="PF00155">
    <property type="entry name" value="Aminotran_1_2"/>
    <property type="match status" value="1"/>
</dbReference>
<protein>
    <submittedName>
        <fullName evidence="7">Putative HTH-type transcriptional regulator YjiR</fullName>
    </submittedName>
</protein>
<evidence type="ECO:0000256" key="3">
    <source>
        <dbReference type="ARBA" id="ARBA00023015"/>
    </source>
</evidence>
<evidence type="ECO:0000256" key="2">
    <source>
        <dbReference type="ARBA" id="ARBA00022898"/>
    </source>
</evidence>